<dbReference type="PANTHER" id="PTHR28154">
    <property type="entry name" value="CELL WALL SYNTHESIS PROTEIN KNH1-RELATED"/>
    <property type="match status" value="1"/>
</dbReference>
<keyword evidence="1 3" id="KW-0732">Signal</keyword>
<comment type="caution">
    <text evidence="5">The sequence shown here is derived from an EMBL/GenBank/DDBJ whole genome shotgun (WGS) entry which is preliminary data.</text>
</comment>
<protein>
    <recommendedName>
        <fullName evidence="4">Yeast cell wall synthesis Kre9/Knh1-like N-terminal domain-containing protein</fullName>
    </recommendedName>
</protein>
<dbReference type="Proteomes" id="UP000029665">
    <property type="component" value="Unassembled WGS sequence"/>
</dbReference>
<gene>
    <name evidence="5" type="ORF">BN946_scf184601.g23</name>
</gene>
<feature type="signal peptide" evidence="3">
    <location>
        <begin position="1"/>
        <end position="18"/>
    </location>
</feature>
<evidence type="ECO:0000256" key="3">
    <source>
        <dbReference type="SAM" id="SignalP"/>
    </source>
</evidence>
<dbReference type="HOGENOM" id="CLU_078855_2_1_1"/>
<dbReference type="InterPro" id="IPR045328">
    <property type="entry name" value="Kre9/Knh1"/>
</dbReference>
<keyword evidence="6" id="KW-1185">Reference proteome</keyword>
<dbReference type="OrthoDB" id="2432613at2759"/>
<evidence type="ECO:0000256" key="2">
    <source>
        <dbReference type="SAM" id="MobiDB-lite"/>
    </source>
</evidence>
<feature type="chain" id="PRO_5001590840" description="Yeast cell wall synthesis Kre9/Knh1-like N-terminal domain-containing protein" evidence="3">
    <location>
        <begin position="19"/>
        <end position="215"/>
    </location>
</feature>
<dbReference type="AlphaFoldDB" id="A0A060S6S5"/>
<organism evidence="5 6">
    <name type="scientific">Pycnoporus cinnabarinus</name>
    <name type="common">Cinnabar-red polypore</name>
    <name type="synonym">Trametes cinnabarina</name>
    <dbReference type="NCBI Taxonomy" id="5643"/>
    <lineage>
        <taxon>Eukaryota</taxon>
        <taxon>Fungi</taxon>
        <taxon>Dikarya</taxon>
        <taxon>Basidiomycota</taxon>
        <taxon>Agaricomycotina</taxon>
        <taxon>Agaricomycetes</taxon>
        <taxon>Polyporales</taxon>
        <taxon>Polyporaceae</taxon>
        <taxon>Trametes</taxon>
    </lineage>
</organism>
<sequence>MFASAAILLLAAASPALGNLFMTSPVASTTWAAGQQQTISWKDDGSAPSLAELGLCKISVYVGSQTQQTLVQAIADNVNVSSTGSVVFTPDASSGENGNYYFIRVESASLKDANNPQFPAEAFSSKYTMSGMTGTFDATVKAQIGASGAASSPASATSQAPATSAPASKAATSSSHAPSGSASAKAAASNGAASISGSAVACVAGVAAIAYTMLF</sequence>
<name>A0A060S6S5_PYCCI</name>
<proteinExistence type="predicted"/>
<evidence type="ECO:0000313" key="6">
    <source>
        <dbReference type="Proteomes" id="UP000029665"/>
    </source>
</evidence>
<dbReference type="GO" id="GO:0006078">
    <property type="term" value="P:(1-&gt;6)-beta-D-glucan biosynthetic process"/>
    <property type="evidence" value="ECO:0007669"/>
    <property type="project" value="InterPro"/>
</dbReference>
<dbReference type="OMA" id="WGRVNIY"/>
<dbReference type="PANTHER" id="PTHR28154:SF1">
    <property type="entry name" value="CELL WALL SYNTHESIS PROTEIN KNH1-RELATED"/>
    <property type="match status" value="1"/>
</dbReference>
<accession>A0A060S6S5</accession>
<dbReference type="Pfam" id="PF10342">
    <property type="entry name" value="Kre9_KNH"/>
    <property type="match status" value="1"/>
</dbReference>
<feature type="region of interest" description="Disordered" evidence="2">
    <location>
        <begin position="151"/>
        <end position="183"/>
    </location>
</feature>
<evidence type="ECO:0000256" key="1">
    <source>
        <dbReference type="ARBA" id="ARBA00022729"/>
    </source>
</evidence>
<evidence type="ECO:0000259" key="4">
    <source>
        <dbReference type="Pfam" id="PF10342"/>
    </source>
</evidence>
<evidence type="ECO:0000313" key="5">
    <source>
        <dbReference type="EMBL" id="CDO70070.1"/>
    </source>
</evidence>
<dbReference type="GO" id="GO:0042546">
    <property type="term" value="P:cell wall biogenesis"/>
    <property type="evidence" value="ECO:0007669"/>
    <property type="project" value="InterPro"/>
</dbReference>
<reference evidence="5" key="1">
    <citation type="submission" date="2014-01" db="EMBL/GenBank/DDBJ databases">
        <title>The genome of the white-rot fungus Pycnoporus cinnabarinus: a basidiomycete model with a versatile arsenal for lignocellulosic biomass breakdown.</title>
        <authorList>
            <person name="Levasseur A."/>
            <person name="Lomascolo A."/>
            <person name="Ruiz-Duenas F.J."/>
            <person name="Uzan E."/>
            <person name="Piumi F."/>
            <person name="Kues U."/>
            <person name="Ram A.F.J."/>
            <person name="Murat C."/>
            <person name="Haon M."/>
            <person name="Benoit I."/>
            <person name="Arfi Y."/>
            <person name="Chevret D."/>
            <person name="Drula E."/>
            <person name="Kwon M.J."/>
            <person name="Gouret P."/>
            <person name="Lesage-Meessen L."/>
            <person name="Lombard V."/>
            <person name="Mariette J."/>
            <person name="Noirot C."/>
            <person name="Park J."/>
            <person name="Patyshakuliyeva A."/>
            <person name="Wieneger R.A.B."/>
            <person name="Wosten H.A.B."/>
            <person name="Martin F."/>
            <person name="Coutinho P.M."/>
            <person name="de Vries R."/>
            <person name="Martinez A.T."/>
            <person name="Klopp C."/>
            <person name="Pontarotti P."/>
            <person name="Henrissat B."/>
            <person name="Record E."/>
        </authorList>
    </citation>
    <scope>NUCLEOTIDE SEQUENCE [LARGE SCALE GENOMIC DNA]</scope>
    <source>
        <strain evidence="5">BRFM137</strain>
    </source>
</reference>
<dbReference type="InterPro" id="IPR018466">
    <property type="entry name" value="Kre9/Knh1-like_N"/>
</dbReference>
<dbReference type="EMBL" id="CCBP010000066">
    <property type="protein sequence ID" value="CDO70070.1"/>
    <property type="molecule type" value="Genomic_DNA"/>
</dbReference>
<feature type="domain" description="Yeast cell wall synthesis Kre9/Knh1-like N-terminal" evidence="4">
    <location>
        <begin position="24"/>
        <end position="114"/>
    </location>
</feature>
<dbReference type="STRING" id="5643.A0A060S6S5"/>